<evidence type="ECO:0000256" key="8">
    <source>
        <dbReference type="ARBA" id="ARBA00022989"/>
    </source>
</evidence>
<feature type="domain" description="HAMP" evidence="13">
    <location>
        <begin position="191"/>
        <end position="244"/>
    </location>
</feature>
<comment type="caution">
    <text evidence="14">The sequence shown here is derived from an EMBL/GenBank/DDBJ whole genome shotgun (WGS) entry which is preliminary data.</text>
</comment>
<dbReference type="InterPro" id="IPR003660">
    <property type="entry name" value="HAMP_dom"/>
</dbReference>
<proteinExistence type="predicted"/>
<evidence type="ECO:0000256" key="4">
    <source>
        <dbReference type="ARBA" id="ARBA00022553"/>
    </source>
</evidence>
<dbReference type="EMBL" id="JBEPTF010000001">
    <property type="protein sequence ID" value="MET4682110.1"/>
    <property type="molecule type" value="Genomic_DNA"/>
</dbReference>
<evidence type="ECO:0000259" key="13">
    <source>
        <dbReference type="PROSITE" id="PS50885"/>
    </source>
</evidence>
<evidence type="ECO:0000256" key="10">
    <source>
        <dbReference type="ARBA" id="ARBA00023136"/>
    </source>
</evidence>
<feature type="domain" description="Histidine kinase" evidence="12">
    <location>
        <begin position="252"/>
        <end position="466"/>
    </location>
</feature>
<comment type="subcellular location">
    <subcellularLocation>
        <location evidence="2">Membrane</location>
    </subcellularLocation>
</comment>
<dbReference type="PANTHER" id="PTHR45436">
    <property type="entry name" value="SENSOR HISTIDINE KINASE YKOH"/>
    <property type="match status" value="1"/>
</dbReference>
<comment type="catalytic activity">
    <reaction evidence="1">
        <text>ATP + protein L-histidine = ADP + protein N-phospho-L-histidine.</text>
        <dbReference type="EC" id="2.7.13.3"/>
    </reaction>
</comment>
<evidence type="ECO:0000256" key="5">
    <source>
        <dbReference type="ARBA" id="ARBA00022679"/>
    </source>
</evidence>
<dbReference type="InterPro" id="IPR036097">
    <property type="entry name" value="HisK_dim/P_sf"/>
</dbReference>
<dbReference type="Pfam" id="PF00672">
    <property type="entry name" value="HAMP"/>
    <property type="match status" value="1"/>
</dbReference>
<dbReference type="SMART" id="SM00388">
    <property type="entry name" value="HisKA"/>
    <property type="match status" value="1"/>
</dbReference>
<dbReference type="Pfam" id="PF00512">
    <property type="entry name" value="HisKA"/>
    <property type="match status" value="1"/>
</dbReference>
<evidence type="ECO:0000256" key="2">
    <source>
        <dbReference type="ARBA" id="ARBA00004370"/>
    </source>
</evidence>
<evidence type="ECO:0000256" key="11">
    <source>
        <dbReference type="SAM" id="Phobius"/>
    </source>
</evidence>
<evidence type="ECO:0000259" key="12">
    <source>
        <dbReference type="PROSITE" id="PS50109"/>
    </source>
</evidence>
<keyword evidence="10 11" id="KW-0472">Membrane</keyword>
<dbReference type="PROSITE" id="PS50885">
    <property type="entry name" value="HAMP"/>
    <property type="match status" value="1"/>
</dbReference>
<dbReference type="SMART" id="SM00387">
    <property type="entry name" value="HATPase_c"/>
    <property type="match status" value="1"/>
</dbReference>
<keyword evidence="9" id="KW-0902">Two-component regulatory system</keyword>
<dbReference type="Gene3D" id="3.30.565.10">
    <property type="entry name" value="Histidine kinase-like ATPase, C-terminal domain"/>
    <property type="match status" value="1"/>
</dbReference>
<dbReference type="PROSITE" id="PS50109">
    <property type="entry name" value="HIS_KIN"/>
    <property type="match status" value="1"/>
</dbReference>
<name>A0ABV2R7X7_9CAUL</name>
<dbReference type="EC" id="2.7.13.3" evidence="3"/>
<dbReference type="InterPro" id="IPR050428">
    <property type="entry name" value="TCS_sensor_his_kinase"/>
</dbReference>
<keyword evidence="4" id="KW-0597">Phosphoprotein</keyword>
<keyword evidence="5" id="KW-0808">Transferase</keyword>
<dbReference type="InterPro" id="IPR003594">
    <property type="entry name" value="HATPase_dom"/>
</dbReference>
<keyword evidence="7 14" id="KW-0418">Kinase</keyword>
<dbReference type="CDD" id="cd00075">
    <property type="entry name" value="HATPase"/>
    <property type="match status" value="1"/>
</dbReference>
<dbReference type="InterPro" id="IPR036890">
    <property type="entry name" value="HATPase_C_sf"/>
</dbReference>
<accession>A0ABV2R7X7</accession>
<dbReference type="InterPro" id="IPR005467">
    <property type="entry name" value="His_kinase_dom"/>
</dbReference>
<dbReference type="Gene3D" id="1.10.287.130">
    <property type="match status" value="1"/>
</dbReference>
<dbReference type="Gene3D" id="6.10.340.10">
    <property type="match status" value="1"/>
</dbReference>
<keyword evidence="8 11" id="KW-1133">Transmembrane helix</keyword>
<dbReference type="SMART" id="SM00304">
    <property type="entry name" value="HAMP"/>
    <property type="match status" value="1"/>
</dbReference>
<feature type="transmembrane region" description="Helical" evidence="11">
    <location>
        <begin position="20"/>
        <end position="41"/>
    </location>
</feature>
<dbReference type="Pfam" id="PF02518">
    <property type="entry name" value="HATPase_c"/>
    <property type="match status" value="1"/>
</dbReference>
<protein>
    <recommendedName>
        <fullName evidence="3">histidine kinase</fullName>
        <ecNumber evidence="3">2.7.13.3</ecNumber>
    </recommendedName>
</protein>
<dbReference type="PANTHER" id="PTHR45436:SF8">
    <property type="entry name" value="HISTIDINE KINASE"/>
    <property type="match status" value="1"/>
</dbReference>
<evidence type="ECO:0000313" key="15">
    <source>
        <dbReference type="Proteomes" id="UP001549313"/>
    </source>
</evidence>
<keyword evidence="15" id="KW-1185">Reference proteome</keyword>
<dbReference type="PRINTS" id="PR00344">
    <property type="entry name" value="BCTRLSENSOR"/>
</dbReference>
<dbReference type="SUPFAM" id="SSF55874">
    <property type="entry name" value="ATPase domain of HSP90 chaperone/DNA topoisomerase II/histidine kinase"/>
    <property type="match status" value="1"/>
</dbReference>
<evidence type="ECO:0000256" key="7">
    <source>
        <dbReference type="ARBA" id="ARBA00022777"/>
    </source>
</evidence>
<dbReference type="RefSeq" id="WP_354087070.1">
    <property type="nucleotide sequence ID" value="NZ_JBEPTF010000001.1"/>
</dbReference>
<evidence type="ECO:0000256" key="3">
    <source>
        <dbReference type="ARBA" id="ARBA00012438"/>
    </source>
</evidence>
<sequence>MFSRPRNSRRRPSVWSTAGLRYAVAFSALFALGAVVMVAGVDYGLMRFAEAEVRDGLNHQMEVMRADADRHGTARLVQELNAEARNRDARRYLLLVEAPDGAVFSNGLTRLAVNEAGFRRNLPDKGRPTRWPDQTPNMLTLSARAADGGLLAVGRDIQHLDELRGGIRRYALWSGLALILLAVGGGWISGRLFLRRLDEVNQAVGRIIAGQESARLPAVGLGREFDELAVNLNHMLDRQEAALTTLKTLSESVAHELRAPLNRVRNRLEDIAAGLDDPDARADALERALEETDQVSALFEALLALARIESGGAVLKTESVDASALVESVGEIYRPFVEEAGGRLEIDAQPTQPLRADSALLQQAVANLIENAVFHGGSPTQIKVAARTTEDLTIISVSDQGPGVPPEERDKVVRRFYRREHGAGRASGSGLGLAMVDAVARVHGGALRLSDNGPGLRAELILPTTTDA</sequence>
<evidence type="ECO:0000256" key="1">
    <source>
        <dbReference type="ARBA" id="ARBA00000085"/>
    </source>
</evidence>
<gene>
    <name evidence="14" type="ORF">ABIE19_000019</name>
</gene>
<dbReference type="CDD" id="cd00082">
    <property type="entry name" value="HisKA"/>
    <property type="match status" value="1"/>
</dbReference>
<evidence type="ECO:0000256" key="9">
    <source>
        <dbReference type="ARBA" id="ARBA00023012"/>
    </source>
</evidence>
<dbReference type="InterPro" id="IPR003661">
    <property type="entry name" value="HisK_dim/P_dom"/>
</dbReference>
<evidence type="ECO:0000313" key="14">
    <source>
        <dbReference type="EMBL" id="MET4682110.1"/>
    </source>
</evidence>
<dbReference type="InterPro" id="IPR004358">
    <property type="entry name" value="Sig_transdc_His_kin-like_C"/>
</dbReference>
<evidence type="ECO:0000256" key="6">
    <source>
        <dbReference type="ARBA" id="ARBA00022692"/>
    </source>
</evidence>
<dbReference type="Proteomes" id="UP001549313">
    <property type="component" value="Unassembled WGS sequence"/>
</dbReference>
<reference evidence="14 15" key="1">
    <citation type="submission" date="2024-06" db="EMBL/GenBank/DDBJ databases">
        <title>Sorghum-associated microbial communities from plants grown in Nebraska, USA.</title>
        <authorList>
            <person name="Schachtman D."/>
        </authorList>
    </citation>
    <scope>NUCLEOTIDE SEQUENCE [LARGE SCALE GENOMIC DNA]</scope>
    <source>
        <strain evidence="14 15">2814</strain>
    </source>
</reference>
<dbReference type="GO" id="GO:0016301">
    <property type="term" value="F:kinase activity"/>
    <property type="evidence" value="ECO:0007669"/>
    <property type="project" value="UniProtKB-KW"/>
</dbReference>
<dbReference type="SUPFAM" id="SSF47384">
    <property type="entry name" value="Homodimeric domain of signal transducing histidine kinase"/>
    <property type="match status" value="1"/>
</dbReference>
<keyword evidence="6 11" id="KW-0812">Transmembrane</keyword>
<organism evidence="14 15">
    <name type="scientific">Brevundimonas faecalis</name>
    <dbReference type="NCBI Taxonomy" id="947378"/>
    <lineage>
        <taxon>Bacteria</taxon>
        <taxon>Pseudomonadati</taxon>
        <taxon>Pseudomonadota</taxon>
        <taxon>Alphaproteobacteria</taxon>
        <taxon>Caulobacterales</taxon>
        <taxon>Caulobacteraceae</taxon>
        <taxon>Brevundimonas</taxon>
    </lineage>
</organism>